<protein>
    <submittedName>
        <fullName evidence="1">Serine/threonine-protein kinase</fullName>
        <ecNumber evidence="1">2.7.11.1</ecNumber>
    </submittedName>
</protein>
<keyword evidence="1" id="KW-0808">Transferase</keyword>
<dbReference type="Proteomes" id="UP001374952">
    <property type="component" value="Unassembled WGS sequence"/>
</dbReference>
<organism evidence="1 2">
    <name type="scientific">Pseudoalteromonas undina</name>
    <dbReference type="NCBI Taxonomy" id="43660"/>
    <lineage>
        <taxon>Bacteria</taxon>
        <taxon>Pseudomonadati</taxon>
        <taxon>Pseudomonadota</taxon>
        <taxon>Gammaproteobacteria</taxon>
        <taxon>Alteromonadales</taxon>
        <taxon>Pseudoalteromonadaceae</taxon>
        <taxon>Pseudoalteromonas</taxon>
    </lineage>
</organism>
<dbReference type="EMBL" id="JBAKAX010000001">
    <property type="protein sequence ID" value="MEL0603117.1"/>
    <property type="molecule type" value="Genomic_DNA"/>
</dbReference>
<evidence type="ECO:0000313" key="2">
    <source>
        <dbReference type="Proteomes" id="UP001374952"/>
    </source>
</evidence>
<keyword evidence="2" id="KW-1185">Reference proteome</keyword>
<reference evidence="1" key="1">
    <citation type="submission" date="2024-02" db="EMBL/GenBank/DDBJ databases">
        <title>Bacteria isolated from the canopy kelp, Nereocystis luetkeana.</title>
        <authorList>
            <person name="Pfister C.A."/>
            <person name="Younker I.T."/>
            <person name="Light S.H."/>
        </authorList>
    </citation>
    <scope>NUCLEOTIDE SEQUENCE</scope>
    <source>
        <strain evidence="1">TN.2.01</strain>
    </source>
</reference>
<accession>A0ACC6QZS1</accession>
<proteinExistence type="predicted"/>
<keyword evidence="1" id="KW-0418">Kinase</keyword>
<sequence>MSGINNSNDKTQIASLDSNLKKPQAKNKLNLIGKKISARYLVEELIGQGGMCYIYRARDLFLESPSRPEVFVAIKVLLEEFSHSEEAITLLKDETTKTQQLAHPNIVKVYSAGSDGDLHYVTMELVEGETLEQIIKRNKPTGMVFKKAKVILEQLANALIYAHARGVIHNDLKPSNIIFDSNGNLKVLDFGIAKHKTIEDAYAVQNEQNAAVVGGYTPTYASPEQLKGAEASVKDDVFSYACIALELLSSKHPFNRVAADKLAKDTSAKRPSNCPLWLWGSLNKAIALNASDRLSSLNPVLAKLKQNYKPAVALVASLVIASVLAGQYYLSNNNTIKQLEAKLDNAQAINQQVKTWMSWNGPSILDKLSEIPPQYDVLKQGLLRVNQESVLQSFDGMANQINNSGGKFKNFDETIDVYTQALEYYPDSEKLTVQLESILRERQSIIFDITSRINLLLEQSRYNEVDNNSIPQLIIDLHEVDKTYVYQVSPTHFEKYKKALENAIAKDDVISQSSLISVGKAILDKKQKSEVEFENLLQRESAIIALTDYQEKLNQGKEVVFPSNAALVFYEQRFERYSKQLASIDKYNDLIALEELIDSESTILPNDFPLLVSIRQELSKRYITMANSLMKKRMYRTAETLVERSEAITKSLDSILL</sequence>
<gene>
    <name evidence="1" type="ORF">V6250_02995</name>
</gene>
<dbReference type="EC" id="2.7.11.1" evidence="1"/>
<comment type="caution">
    <text evidence="1">The sequence shown here is derived from an EMBL/GenBank/DDBJ whole genome shotgun (WGS) entry which is preliminary data.</text>
</comment>
<evidence type="ECO:0000313" key="1">
    <source>
        <dbReference type="EMBL" id="MEL0603117.1"/>
    </source>
</evidence>
<name>A0ACC6QZS1_9GAMM</name>